<evidence type="ECO:0000259" key="17">
    <source>
        <dbReference type="Pfam" id="PF08022"/>
    </source>
</evidence>
<keyword evidence="6 15" id="KW-0812">Transmembrane</keyword>
<feature type="transmembrane region" description="Helical" evidence="15">
    <location>
        <begin position="391"/>
        <end position="410"/>
    </location>
</feature>
<evidence type="ECO:0000256" key="4">
    <source>
        <dbReference type="ARBA" id="ARBA00022617"/>
    </source>
</evidence>
<keyword evidence="10 15" id="KW-1133">Transmembrane helix</keyword>
<keyword evidence="11" id="KW-0560">Oxidoreductase</keyword>
<evidence type="ECO:0000256" key="5">
    <source>
        <dbReference type="ARBA" id="ARBA00022630"/>
    </source>
</evidence>
<feature type="domain" description="Ferric reductase NAD binding" evidence="18">
    <location>
        <begin position="622"/>
        <end position="955"/>
    </location>
</feature>
<evidence type="ECO:0000256" key="1">
    <source>
        <dbReference type="ARBA" id="ARBA00001974"/>
    </source>
</evidence>
<evidence type="ECO:0000256" key="2">
    <source>
        <dbReference type="ARBA" id="ARBA00004141"/>
    </source>
</evidence>
<keyword evidence="14 15" id="KW-0472">Membrane</keyword>
<gene>
    <name evidence="19" type="ORF">SCODWIG_00568</name>
</gene>
<evidence type="ECO:0000256" key="14">
    <source>
        <dbReference type="ARBA" id="ARBA00023136"/>
    </source>
</evidence>
<feature type="transmembrane region" description="Helical" evidence="15">
    <location>
        <begin position="15"/>
        <end position="32"/>
    </location>
</feature>
<dbReference type="PANTHER" id="PTHR32361">
    <property type="entry name" value="FERRIC/CUPRIC REDUCTASE TRANSMEMBRANE COMPONENT"/>
    <property type="match status" value="1"/>
</dbReference>
<dbReference type="AlphaFoldDB" id="A0A376B2B8"/>
<evidence type="ECO:0000259" key="16">
    <source>
        <dbReference type="Pfam" id="PF01794"/>
    </source>
</evidence>
<comment type="subcellular location">
    <subcellularLocation>
        <location evidence="2">Membrane</location>
        <topology evidence="2">Multi-pass membrane protein</topology>
    </subcellularLocation>
</comment>
<feature type="transmembrane region" description="Helical" evidence="15">
    <location>
        <begin position="203"/>
        <end position="223"/>
    </location>
</feature>
<sequence>MLKTFITIKTKMNNLQIWFLIFNLVFIVYPKVTQAKDLSSAIGVSCFYLYSNNLEKYPFDCPVPDLHQKCLCTNEVYMLSVLNCIDYGARNSEDVTKAYNYLIDVCKNQANVDLQFDQIVQIFKERQSDFKTMEAQNADYNVYLDEITKYQLENPDIKGMEVEEFQLQHPIYINTTEYQLALQVVQSILHNKQLSKHMGIMMLLYWGILVFIGLAINIIKWTFPRLLFRMNRIKLFRWLRKYLIELQFFEHKAIAPNESKTEHDININSASFTSNRELEGHKKNIVNNNYNKNVIFKNIISVMVPTRIESVIILGYFILMAIFICSMYVSVEANIIYKNGSRALRYLFIADRSGIIAITQYPLICLTAGRNNILAIPTGWNSKTFGIFHKYISRIVFVIICIHGTCYLLFASENSNHKDKGFFFKWNPANISCASGAFILLLSSKFIRNYSYELFKILHGILSMAFFMGTYYHIIALGWLAFWYFAVFIWITDYLVRITKIIYSGGLLWAECEAVMDHDNPTNLHSIKIIISHSGWWRPYPGCYVFLYFLEPTIFWESHPFMVVEPSKEELSDKLVFFIRVGNGVTRKLGDLILKNAKQIKNIPVFVEGPYGSCLALGSYNNGLFYAGGLGITAIYTLALDLAKKYKSDILLKTRVEGSKEVSVPNNIDIDKQVIKMDPMIRVLWCIPHIHYLEICVDEIMALANVSQELVLIDIYVTRLDNEDIKYCQTLESGILTPHNKQIIGPLDALSSVKINEVSGTALVPSGYIDYWESAALKDEHNYTTAFYEIQQRVKPRQNGSQLSEKKLTAAAVSTLASSDNCTETYEINAIHKSTSSLGVESNILIALNNHLVENTTIKVASPVNSEEQHSIELGSDIKHTTISNNKIEFLEVEKVFTPEMDQVKEILDKLVPNVYVHFGNKPRISEIVLRQVDILEGSVAIVSCGPSLMNRDVKAGYLQTLSTWRKDKERVYYFEKELAW</sequence>
<dbReference type="InterPro" id="IPR013121">
    <property type="entry name" value="Fe_red_NAD-bd_6"/>
</dbReference>
<dbReference type="PANTHER" id="PTHR32361:SF9">
    <property type="entry name" value="FERRIC REDUCTASE TRANSMEMBRANE COMPONENT 3-RELATED"/>
    <property type="match status" value="1"/>
</dbReference>
<dbReference type="Pfam" id="PF08030">
    <property type="entry name" value="NAD_binding_6"/>
    <property type="match status" value="1"/>
</dbReference>
<organism evidence="19 20">
    <name type="scientific">Saccharomycodes ludwigii</name>
    <dbReference type="NCBI Taxonomy" id="36035"/>
    <lineage>
        <taxon>Eukaryota</taxon>
        <taxon>Fungi</taxon>
        <taxon>Dikarya</taxon>
        <taxon>Ascomycota</taxon>
        <taxon>Saccharomycotina</taxon>
        <taxon>Saccharomycetes</taxon>
        <taxon>Saccharomycodales</taxon>
        <taxon>Saccharomycodaceae</taxon>
        <taxon>Saccharomycodes</taxon>
    </lineage>
</organism>
<dbReference type="InterPro" id="IPR013130">
    <property type="entry name" value="Fe3_Rdtase_TM_dom"/>
</dbReference>
<evidence type="ECO:0008006" key="21">
    <source>
        <dbReference type="Google" id="ProtNLM"/>
    </source>
</evidence>
<feature type="transmembrane region" description="Helical" evidence="15">
    <location>
        <begin position="422"/>
        <end position="442"/>
    </location>
</feature>
<evidence type="ECO:0000256" key="12">
    <source>
        <dbReference type="ARBA" id="ARBA00023004"/>
    </source>
</evidence>
<dbReference type="GO" id="GO:0006879">
    <property type="term" value="P:intracellular iron ion homeostasis"/>
    <property type="evidence" value="ECO:0007669"/>
    <property type="project" value="TreeGrafter"/>
</dbReference>
<keyword evidence="12" id="KW-0408">Iron</keyword>
<evidence type="ECO:0000256" key="6">
    <source>
        <dbReference type="ARBA" id="ARBA00022692"/>
    </source>
</evidence>
<feature type="domain" description="FAD-binding 8" evidence="17">
    <location>
        <begin position="527"/>
        <end position="613"/>
    </location>
</feature>
<feature type="transmembrane region" description="Helical" evidence="15">
    <location>
        <begin position="480"/>
        <end position="496"/>
    </location>
</feature>
<dbReference type="InterPro" id="IPR039261">
    <property type="entry name" value="FNR_nucleotide-bd"/>
</dbReference>
<feature type="transmembrane region" description="Helical" evidence="15">
    <location>
        <begin position="311"/>
        <end position="337"/>
    </location>
</feature>
<accession>A0A376B2B8</accession>
<dbReference type="Pfam" id="PF08022">
    <property type="entry name" value="FAD_binding_8"/>
    <property type="match status" value="1"/>
</dbReference>
<evidence type="ECO:0000256" key="11">
    <source>
        <dbReference type="ARBA" id="ARBA00023002"/>
    </source>
</evidence>
<dbReference type="InterPro" id="IPR051410">
    <property type="entry name" value="Ferric/Cupric_Reductase"/>
</dbReference>
<reference evidence="20" key="1">
    <citation type="submission" date="2018-06" db="EMBL/GenBank/DDBJ databases">
        <authorList>
            <person name="Guldener U."/>
        </authorList>
    </citation>
    <scope>NUCLEOTIDE SEQUENCE [LARGE SCALE GENOMIC DNA]</scope>
    <source>
        <strain evidence="20">UTAD17</strain>
    </source>
</reference>
<evidence type="ECO:0000256" key="9">
    <source>
        <dbReference type="ARBA" id="ARBA00022982"/>
    </source>
</evidence>
<keyword evidence="4" id="KW-0479">Metal-binding</keyword>
<keyword evidence="8" id="KW-0521">NADP</keyword>
<dbReference type="GO" id="GO:0015677">
    <property type="term" value="P:copper ion import"/>
    <property type="evidence" value="ECO:0007669"/>
    <property type="project" value="TreeGrafter"/>
</dbReference>
<comment type="cofactor">
    <cofactor evidence="1">
        <name>FAD</name>
        <dbReference type="ChEBI" id="CHEBI:57692"/>
    </cofactor>
</comment>
<proteinExistence type="predicted"/>
<evidence type="ECO:0000313" key="20">
    <source>
        <dbReference type="Proteomes" id="UP000262825"/>
    </source>
</evidence>
<dbReference type="GO" id="GO:0000293">
    <property type="term" value="F:ferric-chelate reductase activity"/>
    <property type="evidence" value="ECO:0007669"/>
    <property type="project" value="UniProtKB-ARBA"/>
</dbReference>
<protein>
    <recommendedName>
        <fullName evidence="21">FAD-binding FR-type domain-containing protein</fullName>
    </recommendedName>
</protein>
<keyword evidence="13" id="KW-0406">Ion transport</keyword>
<evidence type="ECO:0000259" key="18">
    <source>
        <dbReference type="Pfam" id="PF08030"/>
    </source>
</evidence>
<keyword evidence="20" id="KW-1185">Reference proteome</keyword>
<dbReference type="EMBL" id="UFAJ01000050">
    <property type="protein sequence ID" value="SSD58807.1"/>
    <property type="molecule type" value="Genomic_DNA"/>
</dbReference>
<dbReference type="CDD" id="cd06186">
    <property type="entry name" value="NOX_Duox_like_FAD_NADP"/>
    <property type="match status" value="1"/>
</dbReference>
<evidence type="ECO:0000256" key="13">
    <source>
        <dbReference type="ARBA" id="ARBA00023065"/>
    </source>
</evidence>
<dbReference type="SFLD" id="SFLDG01168">
    <property type="entry name" value="Ferric_reductase_subgroup_(FRE"/>
    <property type="match status" value="1"/>
</dbReference>
<feature type="domain" description="Ferric oxidoreductase" evidence="16">
    <location>
        <begin position="353"/>
        <end position="469"/>
    </location>
</feature>
<evidence type="ECO:0000256" key="8">
    <source>
        <dbReference type="ARBA" id="ARBA00022857"/>
    </source>
</evidence>
<dbReference type="Pfam" id="PF01794">
    <property type="entry name" value="Ferric_reduct"/>
    <property type="match status" value="1"/>
</dbReference>
<evidence type="ECO:0000313" key="19">
    <source>
        <dbReference type="EMBL" id="SSD58807.1"/>
    </source>
</evidence>
<dbReference type="Gene3D" id="3.40.50.80">
    <property type="entry name" value="Nucleotide-binding domain of ferredoxin-NADP reductase (FNR) module"/>
    <property type="match status" value="1"/>
</dbReference>
<dbReference type="GO" id="GO:0006826">
    <property type="term" value="P:iron ion transport"/>
    <property type="evidence" value="ECO:0007669"/>
    <property type="project" value="TreeGrafter"/>
</dbReference>
<keyword evidence="9" id="KW-0249">Electron transport</keyword>
<evidence type="ECO:0000256" key="3">
    <source>
        <dbReference type="ARBA" id="ARBA00022448"/>
    </source>
</evidence>
<keyword evidence="5" id="KW-0285">Flavoprotein</keyword>
<evidence type="ECO:0000256" key="10">
    <source>
        <dbReference type="ARBA" id="ARBA00022989"/>
    </source>
</evidence>
<name>A0A376B2B8_9ASCO</name>
<keyword evidence="7" id="KW-0274">FAD</keyword>
<dbReference type="Proteomes" id="UP000262825">
    <property type="component" value="Unassembled WGS sequence"/>
</dbReference>
<evidence type="ECO:0000256" key="7">
    <source>
        <dbReference type="ARBA" id="ARBA00022827"/>
    </source>
</evidence>
<dbReference type="InterPro" id="IPR013112">
    <property type="entry name" value="FAD-bd_8"/>
</dbReference>
<keyword evidence="3" id="KW-0813">Transport</keyword>
<evidence type="ECO:0000256" key="15">
    <source>
        <dbReference type="SAM" id="Phobius"/>
    </source>
</evidence>
<dbReference type="VEuPathDB" id="FungiDB:SCODWIG_00568"/>
<dbReference type="GO" id="GO:0005886">
    <property type="term" value="C:plasma membrane"/>
    <property type="evidence" value="ECO:0007669"/>
    <property type="project" value="TreeGrafter"/>
</dbReference>
<keyword evidence="4" id="KW-0349">Heme</keyword>